<proteinExistence type="predicted"/>
<sequence>MKSTTYSIKRVYLQLILTDHDADLDVWTSNNGGEPIYRDGKISGYTTTSSYGYSFKTQVCLGFVENRKDGFRSLPVTTDFILGGDYEVEVAGIRYSAKVNLHSPNLPTKADLPIDKDREEYKATRDKMDDSYFL</sequence>
<gene>
    <name evidence="2" type="primary">CSON015485</name>
</gene>
<accession>A0A336MDE7</accession>
<feature type="domain" description="Aminomethyltransferase C-terminal" evidence="1">
    <location>
        <begin position="31"/>
        <end position="99"/>
    </location>
</feature>
<organism evidence="2">
    <name type="scientific">Culicoides sonorensis</name>
    <name type="common">Biting midge</name>
    <dbReference type="NCBI Taxonomy" id="179676"/>
    <lineage>
        <taxon>Eukaryota</taxon>
        <taxon>Metazoa</taxon>
        <taxon>Ecdysozoa</taxon>
        <taxon>Arthropoda</taxon>
        <taxon>Hexapoda</taxon>
        <taxon>Insecta</taxon>
        <taxon>Pterygota</taxon>
        <taxon>Neoptera</taxon>
        <taxon>Endopterygota</taxon>
        <taxon>Diptera</taxon>
        <taxon>Nematocera</taxon>
        <taxon>Chironomoidea</taxon>
        <taxon>Ceratopogonidae</taxon>
        <taxon>Ceratopogoninae</taxon>
        <taxon>Culicoides</taxon>
        <taxon>Monoculicoides</taxon>
    </lineage>
</organism>
<dbReference type="Pfam" id="PF08669">
    <property type="entry name" value="GCV_T_C"/>
    <property type="match status" value="1"/>
</dbReference>
<dbReference type="VEuPathDB" id="VectorBase:CSON015485"/>
<dbReference type="InterPro" id="IPR029043">
    <property type="entry name" value="GcvT/YgfZ_C"/>
</dbReference>
<name>A0A336MDE7_CULSO</name>
<evidence type="ECO:0000313" key="2">
    <source>
        <dbReference type="EMBL" id="SSX28315.1"/>
    </source>
</evidence>
<evidence type="ECO:0000259" key="1">
    <source>
        <dbReference type="Pfam" id="PF08669"/>
    </source>
</evidence>
<dbReference type="InterPro" id="IPR013977">
    <property type="entry name" value="GcvT_C"/>
</dbReference>
<dbReference type="EMBL" id="UFQT01000989">
    <property type="protein sequence ID" value="SSX28315.1"/>
    <property type="molecule type" value="Genomic_DNA"/>
</dbReference>
<dbReference type="AlphaFoldDB" id="A0A336MDE7"/>
<dbReference type="SUPFAM" id="SSF101790">
    <property type="entry name" value="Aminomethyltransferase beta-barrel domain"/>
    <property type="match status" value="1"/>
</dbReference>
<dbReference type="Gene3D" id="2.40.30.110">
    <property type="entry name" value="Aminomethyltransferase beta-barrel domains"/>
    <property type="match status" value="1"/>
</dbReference>
<reference evidence="2" key="1">
    <citation type="submission" date="2018-07" db="EMBL/GenBank/DDBJ databases">
        <authorList>
            <person name="Quirk P.G."/>
            <person name="Krulwich T.A."/>
        </authorList>
    </citation>
    <scope>NUCLEOTIDE SEQUENCE</scope>
</reference>
<protein>
    <submittedName>
        <fullName evidence="2">CSON015485 protein</fullName>
    </submittedName>
</protein>